<dbReference type="InterPro" id="IPR025447">
    <property type="entry name" value="DUF4192"/>
</dbReference>
<dbReference type="Pfam" id="PF13830">
    <property type="entry name" value="DUF4192"/>
    <property type="match status" value="1"/>
</dbReference>
<proteinExistence type="predicted"/>
<dbReference type="AlphaFoldDB" id="A0A3N2CW11"/>
<accession>A0A3N2CW11</accession>
<dbReference type="RefSeq" id="WP_123390880.1">
    <property type="nucleotide sequence ID" value="NZ_RKHO01000001.1"/>
</dbReference>
<evidence type="ECO:0000313" key="2">
    <source>
        <dbReference type="Proteomes" id="UP000281738"/>
    </source>
</evidence>
<gene>
    <name evidence="1" type="ORF">EDD33_2260</name>
</gene>
<dbReference type="OrthoDB" id="3264463at2"/>
<dbReference type="EMBL" id="RKHO01000001">
    <property type="protein sequence ID" value="ROR91394.1"/>
    <property type="molecule type" value="Genomic_DNA"/>
</dbReference>
<sequence>MTTSREPAAAPDHTPYVARSTTDLVVMAPLVLGFHPRDSVVLLTFGAGAGPGFHARVDLPTDLAGQQQVAAVLVPPCVDHDAHHVAVLLHTEDAEAARSQAGLLVEALLAAGVGVLDVVRVEEGRWFPVPEDGDPGTAYDLSTHPFTAHHVFEGRTVRRDRDEVAASLVGSDDTDLAAVTLAATRAADDLLLGTRPVRSVLRPEGRWLQRRLRRSLVDRQSLSAADAGRALALVALADLRDVALAEIERGNARQHVELWRALARRCPETLLPGACGVLAIAAWQAGDGALAWCAVDRAVEVDPDDPMAESVAQLLLGAVSPVTWDPPRGDRLPLFLG</sequence>
<protein>
    <submittedName>
        <fullName evidence="1">Uncharacterized protein DUF4192</fullName>
    </submittedName>
</protein>
<name>A0A3N2CW11_9ACTN</name>
<organism evidence="1 2">
    <name type="scientific">Nocardioides aurantiacus</name>
    <dbReference type="NCBI Taxonomy" id="86796"/>
    <lineage>
        <taxon>Bacteria</taxon>
        <taxon>Bacillati</taxon>
        <taxon>Actinomycetota</taxon>
        <taxon>Actinomycetes</taxon>
        <taxon>Propionibacteriales</taxon>
        <taxon>Nocardioidaceae</taxon>
        <taxon>Nocardioides</taxon>
    </lineage>
</organism>
<evidence type="ECO:0000313" key="1">
    <source>
        <dbReference type="EMBL" id="ROR91394.1"/>
    </source>
</evidence>
<dbReference type="Proteomes" id="UP000281738">
    <property type="component" value="Unassembled WGS sequence"/>
</dbReference>
<reference evidence="1 2" key="1">
    <citation type="submission" date="2018-11" db="EMBL/GenBank/DDBJ databases">
        <title>Sequencing the genomes of 1000 actinobacteria strains.</title>
        <authorList>
            <person name="Klenk H.-P."/>
        </authorList>
    </citation>
    <scope>NUCLEOTIDE SEQUENCE [LARGE SCALE GENOMIC DNA]</scope>
    <source>
        <strain evidence="1 2">DSM 12652</strain>
    </source>
</reference>
<keyword evidence="2" id="KW-1185">Reference proteome</keyword>
<comment type="caution">
    <text evidence="1">The sequence shown here is derived from an EMBL/GenBank/DDBJ whole genome shotgun (WGS) entry which is preliminary data.</text>
</comment>